<feature type="domain" description="DALR anticodon binding" evidence="11">
    <location>
        <begin position="584"/>
        <end position="678"/>
    </location>
</feature>
<evidence type="ECO:0000256" key="1">
    <source>
        <dbReference type="ARBA" id="ARBA00004496"/>
    </source>
</evidence>
<dbReference type="InterPro" id="IPR008909">
    <property type="entry name" value="DALR_anticod-bd"/>
</dbReference>
<dbReference type="HAMAP" id="MF_00255">
    <property type="entry name" value="Gly_tRNA_synth_beta"/>
    <property type="match status" value="1"/>
</dbReference>
<organism evidence="12">
    <name type="scientific">candidate division WOR-3 bacterium</name>
    <dbReference type="NCBI Taxonomy" id="2052148"/>
    <lineage>
        <taxon>Bacteria</taxon>
        <taxon>Bacteria division WOR-3</taxon>
    </lineage>
</organism>
<evidence type="ECO:0000256" key="9">
    <source>
        <dbReference type="ARBA" id="ARBA00047937"/>
    </source>
</evidence>
<dbReference type="GO" id="GO:0005829">
    <property type="term" value="C:cytosol"/>
    <property type="evidence" value="ECO:0007669"/>
    <property type="project" value="TreeGrafter"/>
</dbReference>
<proteinExistence type="inferred from homology"/>
<name>A0A7C5I4I0_UNCW3</name>
<accession>A0A7C5I4I0</accession>
<evidence type="ECO:0000256" key="6">
    <source>
        <dbReference type="ARBA" id="ARBA00022840"/>
    </source>
</evidence>
<dbReference type="EC" id="6.1.1.14" evidence="10"/>
<dbReference type="PROSITE" id="PS50861">
    <property type="entry name" value="AA_TRNA_LIGASE_II_GLYAB"/>
    <property type="match status" value="1"/>
</dbReference>
<comment type="subcellular location">
    <subcellularLocation>
        <location evidence="1 10">Cytoplasm</location>
    </subcellularLocation>
</comment>
<reference evidence="12" key="1">
    <citation type="journal article" date="2020" name="mSystems">
        <title>Genome- and Community-Level Interaction Insights into Carbon Utilization and Element Cycling Functions of Hydrothermarchaeota in Hydrothermal Sediment.</title>
        <authorList>
            <person name="Zhou Z."/>
            <person name="Liu Y."/>
            <person name="Xu W."/>
            <person name="Pan J."/>
            <person name="Luo Z.H."/>
            <person name="Li M."/>
        </authorList>
    </citation>
    <scope>NUCLEOTIDE SEQUENCE [LARGE SCALE GENOMIC DNA]</scope>
    <source>
        <strain evidence="12">HyVt-94</strain>
    </source>
</reference>
<keyword evidence="5 10" id="KW-0547">Nucleotide-binding</keyword>
<evidence type="ECO:0000256" key="7">
    <source>
        <dbReference type="ARBA" id="ARBA00022917"/>
    </source>
</evidence>
<dbReference type="AlphaFoldDB" id="A0A7C5I4I0"/>
<dbReference type="EMBL" id="DRTV01000120">
    <property type="protein sequence ID" value="HHF58106.1"/>
    <property type="molecule type" value="Genomic_DNA"/>
</dbReference>
<evidence type="ECO:0000256" key="3">
    <source>
        <dbReference type="ARBA" id="ARBA00022490"/>
    </source>
</evidence>
<dbReference type="GO" id="GO:0006420">
    <property type="term" value="P:arginyl-tRNA aminoacylation"/>
    <property type="evidence" value="ECO:0007669"/>
    <property type="project" value="InterPro"/>
</dbReference>
<evidence type="ECO:0000256" key="2">
    <source>
        <dbReference type="ARBA" id="ARBA00008226"/>
    </source>
</evidence>
<evidence type="ECO:0000256" key="5">
    <source>
        <dbReference type="ARBA" id="ARBA00022741"/>
    </source>
</evidence>
<evidence type="ECO:0000256" key="8">
    <source>
        <dbReference type="ARBA" id="ARBA00023146"/>
    </source>
</evidence>
<keyword evidence="6 10" id="KW-0067">ATP-binding</keyword>
<dbReference type="NCBIfam" id="TIGR00211">
    <property type="entry name" value="glyS"/>
    <property type="match status" value="1"/>
</dbReference>
<dbReference type="SUPFAM" id="SSF109604">
    <property type="entry name" value="HD-domain/PDEase-like"/>
    <property type="match status" value="1"/>
</dbReference>
<comment type="caution">
    <text evidence="12">The sequence shown here is derived from an EMBL/GenBank/DDBJ whole genome shotgun (WGS) entry which is preliminary data.</text>
</comment>
<keyword evidence="8 10" id="KW-0030">Aminoacyl-tRNA synthetase</keyword>
<keyword evidence="7 10" id="KW-0648">Protein biosynthesis</keyword>
<dbReference type="PRINTS" id="PR01045">
    <property type="entry name" value="TRNASYNTHGB"/>
</dbReference>
<dbReference type="Proteomes" id="UP000886014">
    <property type="component" value="Unassembled WGS sequence"/>
</dbReference>
<sequence>MSEFLLEIGTEEIPASYIIPATRNLEQKIKGFLEDKRIRFEEIKNFATPRRIAILVRGISEKQEEWEVVVTGPPKKVAFDENGNPRKPLIAFAESRGVQTKDVFVVKTEKGEYIACKIKEGGKPSKELIESGLVDFINSIKFPKSMRWYDEFRFARPIRWILALFDSEVIEIELADIKSDRITFGHRLLSKGKITVNKPSLYEEALEKNFVIPDFEKRKNMLKQKLEVLAGEKGLKLVEDEELLNEVTNLVEYPGVILGKFDERYLDLPEQVVITAMKQHQRYFALEYSDGRLAPYFAAGINNLEKYSDIIRPGLERVLKARLEDAEFYAHEDLKKSLKERIEELKHVVFREGLGSVYDKLKRMEKIAEYIARFNMPVEMNILKEGLWLSKTDLTTLMIRDGKEFTKLEGIIGMEYALRQGIQEKVARIIFEHHLPRFPGDVLPESKEAAIVGISDRIDTIVAILKTGYEMTGSQDPLGLRRLIYGLFEIIKNLAIRFNLKEAIRIAASLLEADEELSEKATGIILERLEFYLEEREGIRYDLVDCVINSGVLDLYNLMQRAHHLNELYKKDMDSFLKVAIGQKRVANILEKLEGEPVVKEELFEKEEEKILYSKARKLEPRIKECIEKEDFRGALSLLMELKDPIDRFFDNVFVMTEDRNIRHNRLSLLYYVRSIFNLYGDFSKIVIEGN</sequence>
<comment type="similarity">
    <text evidence="2 10">Belongs to the class-II aminoacyl-tRNA synthetase family.</text>
</comment>
<dbReference type="Pfam" id="PF05746">
    <property type="entry name" value="DALR_1"/>
    <property type="match status" value="1"/>
</dbReference>
<evidence type="ECO:0000259" key="11">
    <source>
        <dbReference type="Pfam" id="PF05746"/>
    </source>
</evidence>
<dbReference type="GO" id="GO:0004820">
    <property type="term" value="F:glycine-tRNA ligase activity"/>
    <property type="evidence" value="ECO:0007669"/>
    <property type="project" value="UniProtKB-UniRule"/>
</dbReference>
<dbReference type="GO" id="GO:0005524">
    <property type="term" value="F:ATP binding"/>
    <property type="evidence" value="ECO:0007669"/>
    <property type="project" value="UniProtKB-UniRule"/>
</dbReference>
<dbReference type="InterPro" id="IPR015944">
    <property type="entry name" value="Gly-tRNA-synth_bsu"/>
</dbReference>
<gene>
    <name evidence="10" type="primary">glyS</name>
    <name evidence="12" type="ORF">ENL41_01625</name>
</gene>
<keyword evidence="3 10" id="KW-0963">Cytoplasm</keyword>
<dbReference type="GO" id="GO:0006426">
    <property type="term" value="P:glycyl-tRNA aminoacylation"/>
    <property type="evidence" value="ECO:0007669"/>
    <property type="project" value="UniProtKB-UniRule"/>
</dbReference>
<evidence type="ECO:0000313" key="12">
    <source>
        <dbReference type="EMBL" id="HHF58106.1"/>
    </source>
</evidence>
<protein>
    <recommendedName>
        <fullName evidence="10">Glycine--tRNA ligase beta subunit</fullName>
        <ecNumber evidence="10">6.1.1.14</ecNumber>
    </recommendedName>
    <alternativeName>
        <fullName evidence="10">Glycyl-tRNA synthetase beta subunit</fullName>
        <shortName evidence="10">GlyRS</shortName>
    </alternativeName>
</protein>
<dbReference type="InterPro" id="IPR006194">
    <property type="entry name" value="Gly-tRNA-synth_heterodimer"/>
</dbReference>
<evidence type="ECO:0000256" key="4">
    <source>
        <dbReference type="ARBA" id="ARBA00022598"/>
    </source>
</evidence>
<evidence type="ECO:0000256" key="10">
    <source>
        <dbReference type="HAMAP-Rule" id="MF_00255"/>
    </source>
</evidence>
<dbReference type="PANTHER" id="PTHR30075:SF2">
    <property type="entry name" value="GLYCINE--TRNA LIGASE, CHLOROPLASTIC_MITOCHONDRIAL 2"/>
    <property type="match status" value="1"/>
</dbReference>
<comment type="catalytic activity">
    <reaction evidence="9 10">
        <text>tRNA(Gly) + glycine + ATP = glycyl-tRNA(Gly) + AMP + diphosphate</text>
        <dbReference type="Rhea" id="RHEA:16013"/>
        <dbReference type="Rhea" id="RHEA-COMP:9664"/>
        <dbReference type="Rhea" id="RHEA-COMP:9683"/>
        <dbReference type="ChEBI" id="CHEBI:30616"/>
        <dbReference type="ChEBI" id="CHEBI:33019"/>
        <dbReference type="ChEBI" id="CHEBI:57305"/>
        <dbReference type="ChEBI" id="CHEBI:78442"/>
        <dbReference type="ChEBI" id="CHEBI:78522"/>
        <dbReference type="ChEBI" id="CHEBI:456215"/>
        <dbReference type="EC" id="6.1.1.14"/>
    </reaction>
</comment>
<dbReference type="GO" id="GO:0004814">
    <property type="term" value="F:arginine-tRNA ligase activity"/>
    <property type="evidence" value="ECO:0007669"/>
    <property type="project" value="InterPro"/>
</dbReference>
<keyword evidence="4 10" id="KW-0436">Ligase</keyword>
<dbReference type="Pfam" id="PF02092">
    <property type="entry name" value="tRNA_synt_2f"/>
    <property type="match status" value="1"/>
</dbReference>
<dbReference type="PANTHER" id="PTHR30075">
    <property type="entry name" value="GLYCYL-TRNA SYNTHETASE"/>
    <property type="match status" value="1"/>
</dbReference>
<comment type="subunit">
    <text evidence="10">Tetramer of two alpha and two beta subunits.</text>
</comment>